<dbReference type="AlphaFoldDB" id="A0A3D6BXA4"/>
<proteinExistence type="predicted"/>
<gene>
    <name evidence="1" type="ORF">DHV22_14315</name>
</gene>
<evidence type="ECO:0008006" key="3">
    <source>
        <dbReference type="Google" id="ProtNLM"/>
    </source>
</evidence>
<evidence type="ECO:0000313" key="1">
    <source>
        <dbReference type="EMBL" id="HCY82675.1"/>
    </source>
</evidence>
<organism evidence="1 2">
    <name type="scientific">Xanthomarina gelatinilytica</name>
    <dbReference type="NCBI Taxonomy" id="1137281"/>
    <lineage>
        <taxon>Bacteria</taxon>
        <taxon>Pseudomonadati</taxon>
        <taxon>Bacteroidota</taxon>
        <taxon>Flavobacteriia</taxon>
        <taxon>Flavobacteriales</taxon>
        <taxon>Flavobacteriaceae</taxon>
        <taxon>Xanthomarina</taxon>
    </lineage>
</organism>
<feature type="non-terminal residue" evidence="1">
    <location>
        <position position="1"/>
    </location>
</feature>
<accession>A0A3D6BXA4</accession>
<dbReference type="Gene3D" id="3.40.50.11350">
    <property type="match status" value="1"/>
</dbReference>
<protein>
    <recommendedName>
        <fullName evidence="3">GT23 domain-containing protein</fullName>
    </recommendedName>
</protein>
<reference evidence="1 2" key="1">
    <citation type="journal article" date="2018" name="Nat. Biotechnol.">
        <title>A standardized bacterial taxonomy based on genome phylogeny substantially revises the tree of life.</title>
        <authorList>
            <person name="Parks D.H."/>
            <person name="Chuvochina M."/>
            <person name="Waite D.W."/>
            <person name="Rinke C."/>
            <person name="Skarshewski A."/>
            <person name="Chaumeil P.A."/>
            <person name="Hugenholtz P."/>
        </authorList>
    </citation>
    <scope>NUCLEOTIDE SEQUENCE [LARGE SCALE GENOMIC DNA]</scope>
    <source>
        <strain evidence="1">UBA10227</strain>
    </source>
</reference>
<comment type="caution">
    <text evidence="1">The sequence shown here is derived from an EMBL/GenBank/DDBJ whole genome shotgun (WGS) entry which is preliminary data.</text>
</comment>
<dbReference type="EMBL" id="DPRK01000226">
    <property type="protein sequence ID" value="HCY82675.1"/>
    <property type="molecule type" value="Genomic_DNA"/>
</dbReference>
<evidence type="ECO:0000313" key="2">
    <source>
        <dbReference type="Proteomes" id="UP000263268"/>
    </source>
</evidence>
<sequence length="376" mass="43598">VPEEKEDKLIIREDGGANIALDLNDKDNYTFDDKKNLILRPIGAPKGKIEHTNFVDTSKFSVCEEYGSDGVPRKIRPLDGPQKVLKHCLYIENEADNCWDYYFEPLNEYTIEQALKNEHKVSDIFQIPGGVQDCQIMYNVARNDLKLDFFKDSFLIGTTETYWPIELLPIYRWTLPISDKQYCSDFVFQHRKKVNDIFKKIKIKKHIIDKVEKFKKENFGDYNLGVHIRATDKPKERGAEAKIDIKPYIGIVKEYVDNFKSQNLPLTIFLATDAHEAVKIMKEKFKDSNIITQDCIRMQDLDDDIPIPLSKHSGRQHGEECLIDMLLLSNCHHMIGCDSNVVFTAAYMNPYNNFILIDNYYDIAISPQLGAIKLWQ</sequence>
<dbReference type="Proteomes" id="UP000263268">
    <property type="component" value="Unassembled WGS sequence"/>
</dbReference>
<name>A0A3D6BXA4_9FLAO</name>